<keyword evidence="8 9" id="KW-0456">Lyase</keyword>
<dbReference type="GO" id="GO:0004425">
    <property type="term" value="F:indole-3-glycerol-phosphate synthase activity"/>
    <property type="evidence" value="ECO:0007669"/>
    <property type="project" value="UniProtKB-UniRule"/>
</dbReference>
<feature type="domain" description="Indole-3-glycerol phosphate synthase" evidence="10">
    <location>
        <begin position="3"/>
        <end position="256"/>
    </location>
</feature>
<dbReference type="UniPathway" id="UPA00035">
    <property type="reaction ID" value="UER00043"/>
</dbReference>
<dbReference type="RefSeq" id="WP_138209004.1">
    <property type="nucleotide sequence ID" value="NZ_CBCRUQ010000011.1"/>
</dbReference>
<comment type="similarity">
    <text evidence="3 9">Belongs to the TrpC family.</text>
</comment>
<evidence type="ECO:0000256" key="3">
    <source>
        <dbReference type="ARBA" id="ARBA00008737"/>
    </source>
</evidence>
<keyword evidence="6 9" id="KW-0822">Tryptophan biosynthesis</keyword>
<dbReference type="KEGG" id="hhw:NCTC503_00164"/>
<dbReference type="CDD" id="cd00331">
    <property type="entry name" value="IGPS"/>
    <property type="match status" value="1"/>
</dbReference>
<dbReference type="OrthoDB" id="9804217at2"/>
<accession>A0A4U9QUL2</accession>
<dbReference type="PROSITE" id="PS00614">
    <property type="entry name" value="IGPS"/>
    <property type="match status" value="1"/>
</dbReference>
<evidence type="ECO:0000313" key="12">
    <source>
        <dbReference type="Proteomes" id="UP000308489"/>
    </source>
</evidence>
<evidence type="ECO:0000256" key="2">
    <source>
        <dbReference type="ARBA" id="ARBA00004696"/>
    </source>
</evidence>
<dbReference type="FunFam" id="3.20.20.70:FF:000024">
    <property type="entry name" value="Indole-3-glycerol phosphate synthase"/>
    <property type="match status" value="1"/>
</dbReference>
<sequence length="260" mass="29998">MILDKIINDKKQEVAHKKSILSEFNLRKFIEKEERNIFLETKRSFKKALEEKDFAIIGEIKRASPSKGIIKEDFNVVEIAKLYEVLPIDAISVLTEGKYFKGSDDYVKFAKMFTTKSILRKDFIVDIYQLYESRYIGADAVLLITSVLGDEFPKFYKLTRELGLDALVEVHNEHELDIALKCDAEIIGINNRDLNTFKVNLKTTERLMKNVDSKRLIISESGVKDREDIEYLKSLKVKGALIGESLMRNINNKNNILKII</sequence>
<evidence type="ECO:0000256" key="9">
    <source>
        <dbReference type="HAMAP-Rule" id="MF_00134"/>
    </source>
</evidence>
<evidence type="ECO:0000256" key="7">
    <source>
        <dbReference type="ARBA" id="ARBA00023141"/>
    </source>
</evidence>
<dbReference type="SUPFAM" id="SSF51366">
    <property type="entry name" value="Ribulose-phoshate binding barrel"/>
    <property type="match status" value="1"/>
</dbReference>
<evidence type="ECO:0000259" key="10">
    <source>
        <dbReference type="Pfam" id="PF00218"/>
    </source>
</evidence>
<evidence type="ECO:0000256" key="8">
    <source>
        <dbReference type="ARBA" id="ARBA00023239"/>
    </source>
</evidence>
<keyword evidence="5 9" id="KW-0210">Decarboxylase</keyword>
<evidence type="ECO:0000256" key="6">
    <source>
        <dbReference type="ARBA" id="ARBA00022822"/>
    </source>
</evidence>
<dbReference type="HAMAP" id="MF_00134_B">
    <property type="entry name" value="IGPS_B"/>
    <property type="match status" value="1"/>
</dbReference>
<keyword evidence="12" id="KW-1185">Reference proteome</keyword>
<dbReference type="InterPro" id="IPR013798">
    <property type="entry name" value="Indole-3-glycerol_P_synth_dom"/>
</dbReference>
<gene>
    <name evidence="9 11" type="primary">trpC</name>
    <name evidence="11" type="ORF">NCTC503_00164</name>
</gene>
<organism evidence="11 12">
    <name type="scientific">Hathewaya histolytica</name>
    <name type="common">Clostridium histolyticum</name>
    <dbReference type="NCBI Taxonomy" id="1498"/>
    <lineage>
        <taxon>Bacteria</taxon>
        <taxon>Bacillati</taxon>
        <taxon>Bacillota</taxon>
        <taxon>Clostridia</taxon>
        <taxon>Eubacteriales</taxon>
        <taxon>Clostridiaceae</taxon>
        <taxon>Hathewaya</taxon>
    </lineage>
</organism>
<evidence type="ECO:0000256" key="5">
    <source>
        <dbReference type="ARBA" id="ARBA00022793"/>
    </source>
</evidence>
<dbReference type="GO" id="GO:0000162">
    <property type="term" value="P:L-tryptophan biosynthetic process"/>
    <property type="evidence" value="ECO:0007669"/>
    <property type="project" value="UniProtKB-UniRule"/>
</dbReference>
<dbReference type="Pfam" id="PF00218">
    <property type="entry name" value="IGPS"/>
    <property type="match status" value="1"/>
</dbReference>
<reference evidence="11 12" key="1">
    <citation type="submission" date="2019-05" db="EMBL/GenBank/DDBJ databases">
        <authorList>
            <consortium name="Pathogen Informatics"/>
        </authorList>
    </citation>
    <scope>NUCLEOTIDE SEQUENCE [LARGE SCALE GENOMIC DNA]</scope>
    <source>
        <strain evidence="11 12">NCTC503</strain>
    </source>
</reference>
<dbReference type="PANTHER" id="PTHR22854">
    <property type="entry name" value="TRYPTOPHAN BIOSYNTHESIS PROTEIN"/>
    <property type="match status" value="1"/>
</dbReference>
<dbReference type="NCBIfam" id="NF001377">
    <property type="entry name" value="PRK00278.2-4"/>
    <property type="match status" value="1"/>
</dbReference>
<dbReference type="InterPro" id="IPR045186">
    <property type="entry name" value="Indole-3-glycerol_P_synth"/>
</dbReference>
<keyword evidence="7 9" id="KW-0057">Aromatic amino acid biosynthesis</keyword>
<dbReference type="PANTHER" id="PTHR22854:SF2">
    <property type="entry name" value="INDOLE-3-GLYCEROL-PHOSPHATE SYNTHASE"/>
    <property type="match status" value="1"/>
</dbReference>
<dbReference type="EMBL" id="LR590481">
    <property type="protein sequence ID" value="VTQ82374.1"/>
    <property type="molecule type" value="Genomic_DNA"/>
</dbReference>
<dbReference type="EC" id="4.1.1.48" evidence="9"/>
<comment type="catalytic activity">
    <reaction evidence="1 9">
        <text>1-(2-carboxyphenylamino)-1-deoxy-D-ribulose 5-phosphate + H(+) = (1S,2R)-1-C-(indol-3-yl)glycerol 3-phosphate + CO2 + H2O</text>
        <dbReference type="Rhea" id="RHEA:23476"/>
        <dbReference type="ChEBI" id="CHEBI:15377"/>
        <dbReference type="ChEBI" id="CHEBI:15378"/>
        <dbReference type="ChEBI" id="CHEBI:16526"/>
        <dbReference type="ChEBI" id="CHEBI:58613"/>
        <dbReference type="ChEBI" id="CHEBI:58866"/>
        <dbReference type="EC" id="4.1.1.48"/>
    </reaction>
</comment>
<dbReference type="Gene3D" id="3.20.20.70">
    <property type="entry name" value="Aldolase class I"/>
    <property type="match status" value="1"/>
</dbReference>
<protein>
    <recommendedName>
        <fullName evidence="9">Indole-3-glycerol phosphate synthase</fullName>
        <shortName evidence="9">IGPS</shortName>
        <ecNumber evidence="9">4.1.1.48</ecNumber>
    </recommendedName>
</protein>
<evidence type="ECO:0000256" key="1">
    <source>
        <dbReference type="ARBA" id="ARBA00001633"/>
    </source>
</evidence>
<keyword evidence="4 9" id="KW-0028">Amino-acid biosynthesis</keyword>
<dbReference type="Proteomes" id="UP000308489">
    <property type="component" value="Chromosome 1"/>
</dbReference>
<evidence type="ECO:0000313" key="11">
    <source>
        <dbReference type="EMBL" id="VTQ82374.1"/>
    </source>
</evidence>
<dbReference type="InterPro" id="IPR013785">
    <property type="entry name" value="Aldolase_TIM"/>
</dbReference>
<name>A0A4U9QUL2_HATHI</name>
<dbReference type="InterPro" id="IPR011060">
    <property type="entry name" value="RibuloseP-bd_barrel"/>
</dbReference>
<evidence type="ECO:0000256" key="4">
    <source>
        <dbReference type="ARBA" id="ARBA00022605"/>
    </source>
</evidence>
<dbReference type="InterPro" id="IPR001468">
    <property type="entry name" value="Indole-3-GlycerolPSynthase_CS"/>
</dbReference>
<comment type="pathway">
    <text evidence="2 9">Amino-acid biosynthesis; L-tryptophan biosynthesis; L-tryptophan from chorismate: step 4/5.</text>
</comment>
<dbReference type="GO" id="GO:0004640">
    <property type="term" value="F:phosphoribosylanthranilate isomerase activity"/>
    <property type="evidence" value="ECO:0007669"/>
    <property type="project" value="TreeGrafter"/>
</dbReference>
<dbReference type="AlphaFoldDB" id="A0A4U9QUL2"/>
<proteinExistence type="inferred from homology"/>